<dbReference type="EMBL" id="WMJZ01000067">
    <property type="protein sequence ID" value="MTH48850.1"/>
    <property type="molecule type" value="Genomic_DNA"/>
</dbReference>
<dbReference type="OrthoDB" id="6461993at2"/>
<protein>
    <submittedName>
        <fullName evidence="1">Uncharacterized protein</fullName>
    </submittedName>
</protein>
<sequence length="378" mass="41855">MLLMGGLWACFSGLPVKSAKFWFFSVGIPALLWLVVASCREMFYLFGQAYANAWDRRREEAILKEVRRGRRALQILYGSFITAHSGPDNGFCYTLAEPLIQNQSAICAQISWQGASNIRHSRIIPPDISPDLFLSQIFADLLPALAIPLGRYSDNQPVALLFEAESSVSSQRVRELWRDAWQKSGIRQQPEYIEGHGLAAIDYWLDNRIRENTLLLVVALQIAPENPDGTAEAVTTLLLGNRLTQNVLAPCALMHRPEQGTANTLAENIAQAMDWGPVQPEEVHHLWRTGLSVTEQRAVTALNGLLPLQGVDMNRAQYDLDTSLGQAGRVAPWLAIAAAAQTAVKTQENQLIISGEQNGSAMWSTVITPYLSGRENIH</sequence>
<keyword evidence="2" id="KW-1185">Reference proteome</keyword>
<name>A0A6L6IV60_9ENTR</name>
<proteinExistence type="predicted"/>
<evidence type="ECO:0000313" key="1">
    <source>
        <dbReference type="EMBL" id="MTH48850.1"/>
    </source>
</evidence>
<reference evidence="1 2" key="1">
    <citation type="submission" date="2019-11" db="EMBL/GenBank/DDBJ databases">
        <title>Escherichia alba sp. nov. isolated from the gut of plastic-eating superworms Zophobas atratus.</title>
        <authorList>
            <person name="Yang Y."/>
        </authorList>
    </citation>
    <scope>NUCLEOTIDE SEQUENCE [LARGE SCALE GENOMIC DNA]</scope>
    <source>
        <strain evidence="2">BIT-B35</strain>
    </source>
</reference>
<dbReference type="RefSeq" id="WP_155110217.1">
    <property type="nucleotide sequence ID" value="NZ_WMJZ01000067.1"/>
</dbReference>
<organism evidence="1 2">
    <name type="scientific">Intestinirhabdus alba</name>
    <dbReference type="NCBI Taxonomy" id="2899544"/>
    <lineage>
        <taxon>Bacteria</taxon>
        <taxon>Pseudomonadati</taxon>
        <taxon>Pseudomonadota</taxon>
        <taxon>Gammaproteobacteria</taxon>
        <taxon>Enterobacterales</taxon>
        <taxon>Enterobacteriaceae</taxon>
        <taxon>Intestinirhabdus</taxon>
    </lineage>
</organism>
<accession>A0A6L6IV60</accession>
<dbReference type="AlphaFoldDB" id="A0A6L6IV60"/>
<comment type="caution">
    <text evidence="1">The sequence shown here is derived from an EMBL/GenBank/DDBJ whole genome shotgun (WGS) entry which is preliminary data.</text>
</comment>
<gene>
    <name evidence="1" type="ORF">GJV78_21975</name>
</gene>
<evidence type="ECO:0000313" key="2">
    <source>
        <dbReference type="Proteomes" id="UP000477739"/>
    </source>
</evidence>
<dbReference type="Proteomes" id="UP000477739">
    <property type="component" value="Unassembled WGS sequence"/>
</dbReference>